<gene>
    <name evidence="1" type="ordered locus">CCNA_02852</name>
</gene>
<dbReference type="OrthoDB" id="7168878at2"/>
<reference evidence="1 2" key="1">
    <citation type="journal article" date="2010" name="J. Bacteriol.">
        <title>The genetic basis of laboratory adaptation in Caulobacter crescentus.</title>
        <authorList>
            <person name="Marks M.E."/>
            <person name="Castro-Rojas C.M."/>
            <person name="Teiling C."/>
            <person name="Du L."/>
            <person name="Kapatral V."/>
            <person name="Walunas T.L."/>
            <person name="Crosson S."/>
        </authorList>
    </citation>
    <scope>NUCLEOTIDE SEQUENCE [LARGE SCALE GENOMIC DNA]</scope>
    <source>
        <strain evidence="2">NA1000 / CB15N</strain>
    </source>
</reference>
<dbReference type="RefSeq" id="WP_012640579.1">
    <property type="nucleotide sequence ID" value="NC_011916.1"/>
</dbReference>
<protein>
    <submittedName>
        <fullName evidence="1">Uncharacterized protein</fullName>
    </submittedName>
</protein>
<keyword evidence="2" id="KW-1185">Reference proteome</keyword>
<proteinExistence type="predicted"/>
<organism evidence="1 2">
    <name type="scientific">Caulobacter vibrioides (strain NA1000 / CB15N)</name>
    <name type="common">Caulobacter crescentus</name>
    <dbReference type="NCBI Taxonomy" id="565050"/>
    <lineage>
        <taxon>Bacteria</taxon>
        <taxon>Pseudomonadati</taxon>
        <taxon>Pseudomonadota</taxon>
        <taxon>Alphaproteobacteria</taxon>
        <taxon>Caulobacterales</taxon>
        <taxon>Caulobacteraceae</taxon>
        <taxon>Caulobacter</taxon>
    </lineage>
</organism>
<accession>A0A0H3CA54</accession>
<dbReference type="AlphaFoldDB" id="A0A0H3CA54"/>
<sequence>MTLVGSLDPARGIMAAIAAHKLQIIQTLVETAPDAALRSLELALAGAGSQGALASVRGLVEDETANRFVRNNVLAPIVPLCARRASSQVSFPAPVLSRLWRALKSVAAARVEEAAARCNPWDLEQGSPEVFDELCKLAAAGLRDPENAAFDSVRSLCDPEQLALCLQLSTLTRGCLPKLAEWVSRMSDERAAAARLAYRDACRISEDAGPLLLDILSAHLPDDWRIMRVISAVMDRPSDRYLASSEVSQFGERILTEIEETIALIESFSFADGEKAGRQAAQAAQKVQLQMVEIQQSVDIAKDGPWGKRLARQKQAMAKACELRMDQAEKELDKALPTRPISMLAKKGARGVAKLIEAPDEAMIRRAQSALAFVAELRACADKAGYGSSRTKVLEKLNARLDPYIEDVLHVARTGEGGDSAVAVKYLDIAASFIAYTRDDKTAEIVRRRAAAAIAA</sequence>
<dbReference type="GeneID" id="7331177"/>
<name>A0A0H3CA54_CAUVN</name>
<dbReference type="RefSeq" id="YP_002518225.1">
    <property type="nucleotide sequence ID" value="NC_011916.1"/>
</dbReference>
<evidence type="ECO:0000313" key="1">
    <source>
        <dbReference type="EMBL" id="ACL96317.1"/>
    </source>
</evidence>
<dbReference type="KEGG" id="ccs:CCNA_02852"/>
<dbReference type="Proteomes" id="UP000001364">
    <property type="component" value="Chromosome"/>
</dbReference>
<dbReference type="HOGENOM" id="CLU_598325_0_0_5"/>
<dbReference type="PATRIC" id="fig|565050.3.peg.2784"/>
<dbReference type="EMBL" id="CP001340">
    <property type="protein sequence ID" value="ACL96317.1"/>
    <property type="molecule type" value="Genomic_DNA"/>
</dbReference>
<evidence type="ECO:0000313" key="2">
    <source>
        <dbReference type="Proteomes" id="UP000001364"/>
    </source>
</evidence>